<dbReference type="Proteomes" id="UP000603865">
    <property type="component" value="Unassembled WGS sequence"/>
</dbReference>
<dbReference type="NCBIfam" id="TIGR01420">
    <property type="entry name" value="pilT_fam"/>
    <property type="match status" value="1"/>
</dbReference>
<organism evidence="3 4">
    <name type="scientific">Deinococcus ruber</name>
    <dbReference type="NCBI Taxonomy" id="1848197"/>
    <lineage>
        <taxon>Bacteria</taxon>
        <taxon>Thermotogati</taxon>
        <taxon>Deinococcota</taxon>
        <taxon>Deinococci</taxon>
        <taxon>Deinococcales</taxon>
        <taxon>Deinococcaceae</taxon>
        <taxon>Deinococcus</taxon>
    </lineage>
</organism>
<dbReference type="InterPro" id="IPR003593">
    <property type="entry name" value="AAA+_ATPase"/>
</dbReference>
<dbReference type="CDD" id="cd01131">
    <property type="entry name" value="PilT"/>
    <property type="match status" value="1"/>
</dbReference>
<sequence>MSELGMYIKNVSVFESLLTVIVKDHASDIHLRAGGVPMGRIDGDIRRYGETALSPAHMEAFAKEAMRRPGQWESFVEKREADFAYWVQDVARFRVNAYWQRGSIGMIMRVIEERPIPTFEQLGLPQQTFEELLENERGLILVTGPTGSGKTTTLASMIDHINAKHPVNIVTLEDPIEILHRDKQATISQRELGTDTLSFTAGLRASMRQDPDVILIGEMRDKETVEAALSAAQTGHLVFSTLHTMDAVRTVSRVLDFFAPYERGQIRLGLSESLVGVVSQRLLPRKEGGRVLGLEVLLGTPTVRDCIKDENRLEEIKQALEEGSLRGMHTFDQHLVQLVKRGMLTEQVAMQSATSAHEVKMKLMTASYV</sequence>
<comment type="caution">
    <text evidence="3">The sequence shown here is derived from an EMBL/GenBank/DDBJ whole genome shotgun (WGS) entry which is preliminary data.</text>
</comment>
<dbReference type="InterPro" id="IPR006321">
    <property type="entry name" value="PilT/PilU"/>
</dbReference>
<dbReference type="InterPro" id="IPR027417">
    <property type="entry name" value="P-loop_NTPase"/>
</dbReference>
<comment type="similarity">
    <text evidence="1">Belongs to the GSP E family.</text>
</comment>
<dbReference type="GO" id="GO:0005524">
    <property type="term" value="F:ATP binding"/>
    <property type="evidence" value="ECO:0007669"/>
    <property type="project" value="InterPro"/>
</dbReference>
<evidence type="ECO:0000256" key="1">
    <source>
        <dbReference type="ARBA" id="ARBA00006611"/>
    </source>
</evidence>
<dbReference type="InterPro" id="IPR050921">
    <property type="entry name" value="T4SS_GSP_E_ATPase"/>
</dbReference>
<dbReference type="InterPro" id="IPR001482">
    <property type="entry name" value="T2SS/T4SS_dom"/>
</dbReference>
<protein>
    <submittedName>
        <fullName evidence="3">Twitching motility protein PilT</fullName>
    </submittedName>
</protein>
<dbReference type="Gene3D" id="3.30.450.90">
    <property type="match status" value="1"/>
</dbReference>
<proteinExistence type="inferred from homology"/>
<dbReference type="SUPFAM" id="SSF52540">
    <property type="entry name" value="P-loop containing nucleoside triphosphate hydrolases"/>
    <property type="match status" value="1"/>
</dbReference>
<dbReference type="SMART" id="SM00382">
    <property type="entry name" value="AAA"/>
    <property type="match status" value="1"/>
</dbReference>
<keyword evidence="4" id="KW-1185">Reference proteome</keyword>
<reference evidence="3" key="2">
    <citation type="submission" date="2020-09" db="EMBL/GenBank/DDBJ databases">
        <authorList>
            <person name="Sun Q."/>
            <person name="Ohkuma M."/>
        </authorList>
    </citation>
    <scope>NUCLEOTIDE SEQUENCE</scope>
    <source>
        <strain evidence="3">JCM 31311</strain>
    </source>
</reference>
<evidence type="ECO:0000313" key="3">
    <source>
        <dbReference type="EMBL" id="GGQ93604.1"/>
    </source>
</evidence>
<evidence type="ECO:0000313" key="4">
    <source>
        <dbReference type="Proteomes" id="UP000603865"/>
    </source>
</evidence>
<dbReference type="PANTHER" id="PTHR30486">
    <property type="entry name" value="TWITCHING MOTILITY PROTEIN PILT"/>
    <property type="match status" value="1"/>
</dbReference>
<feature type="domain" description="Bacterial type II secretion system protein E" evidence="2">
    <location>
        <begin position="207"/>
        <end position="221"/>
    </location>
</feature>
<name>A0A918BUR1_9DEIO</name>
<dbReference type="GO" id="GO:0016887">
    <property type="term" value="F:ATP hydrolysis activity"/>
    <property type="evidence" value="ECO:0007669"/>
    <property type="project" value="InterPro"/>
</dbReference>
<accession>A0A918BUR1</accession>
<dbReference type="Gene3D" id="3.40.50.300">
    <property type="entry name" value="P-loop containing nucleotide triphosphate hydrolases"/>
    <property type="match status" value="1"/>
</dbReference>
<evidence type="ECO:0000259" key="2">
    <source>
        <dbReference type="PROSITE" id="PS00662"/>
    </source>
</evidence>
<dbReference type="EMBL" id="BMQL01000001">
    <property type="protein sequence ID" value="GGQ93604.1"/>
    <property type="molecule type" value="Genomic_DNA"/>
</dbReference>
<dbReference type="PANTHER" id="PTHR30486:SF12">
    <property type="entry name" value="TYPE IV PILUS ATPASE PILU"/>
    <property type="match status" value="1"/>
</dbReference>
<dbReference type="PROSITE" id="PS00662">
    <property type="entry name" value="T2SP_E"/>
    <property type="match status" value="1"/>
</dbReference>
<dbReference type="AlphaFoldDB" id="A0A918BUR1"/>
<gene>
    <name evidence="3" type="ORF">GCM10008957_02090</name>
</gene>
<dbReference type="Pfam" id="PF00437">
    <property type="entry name" value="T2SSE"/>
    <property type="match status" value="1"/>
</dbReference>
<reference evidence="3" key="1">
    <citation type="journal article" date="2014" name="Int. J. Syst. Evol. Microbiol.">
        <title>Complete genome sequence of Corynebacterium casei LMG S-19264T (=DSM 44701T), isolated from a smear-ripened cheese.</title>
        <authorList>
            <consortium name="US DOE Joint Genome Institute (JGI-PGF)"/>
            <person name="Walter F."/>
            <person name="Albersmeier A."/>
            <person name="Kalinowski J."/>
            <person name="Ruckert C."/>
        </authorList>
    </citation>
    <scope>NUCLEOTIDE SEQUENCE</scope>
    <source>
        <strain evidence="3">JCM 31311</strain>
    </source>
</reference>